<dbReference type="Proteomes" id="UP000176424">
    <property type="component" value="Unassembled WGS sequence"/>
</dbReference>
<evidence type="ECO:0008006" key="5">
    <source>
        <dbReference type="Google" id="ProtNLM"/>
    </source>
</evidence>
<comment type="caution">
    <text evidence="3">The sequence shown here is derived from an EMBL/GenBank/DDBJ whole genome shotgun (WGS) entry which is preliminary data.</text>
</comment>
<name>A0A1F4ZSM7_9BACT</name>
<accession>A0A1F4ZSM7</accession>
<protein>
    <recommendedName>
        <fullName evidence="5">Ribulose-phosphate 3-epimerase</fullName>
    </recommendedName>
</protein>
<dbReference type="GO" id="GO:0046872">
    <property type="term" value="F:metal ion binding"/>
    <property type="evidence" value="ECO:0007669"/>
    <property type="project" value="UniProtKB-KW"/>
</dbReference>
<dbReference type="GO" id="GO:0005975">
    <property type="term" value="P:carbohydrate metabolic process"/>
    <property type="evidence" value="ECO:0007669"/>
    <property type="project" value="InterPro"/>
</dbReference>
<keyword evidence="2" id="KW-0413">Isomerase</keyword>
<evidence type="ECO:0000256" key="2">
    <source>
        <dbReference type="ARBA" id="ARBA00023235"/>
    </source>
</evidence>
<reference evidence="3 4" key="1">
    <citation type="journal article" date="2016" name="Nat. Commun.">
        <title>Thousands of microbial genomes shed light on interconnected biogeochemical processes in an aquifer system.</title>
        <authorList>
            <person name="Anantharaman K."/>
            <person name="Brown C.T."/>
            <person name="Hug L.A."/>
            <person name="Sharon I."/>
            <person name="Castelle C.J."/>
            <person name="Probst A.J."/>
            <person name="Thomas B.C."/>
            <person name="Singh A."/>
            <person name="Wilkins M.J."/>
            <person name="Karaoz U."/>
            <person name="Brodie E.L."/>
            <person name="Williams K.H."/>
            <person name="Hubbard S.S."/>
            <person name="Banfield J.F."/>
        </authorList>
    </citation>
    <scope>NUCLEOTIDE SEQUENCE [LARGE SCALE GENOMIC DNA]</scope>
</reference>
<evidence type="ECO:0000313" key="3">
    <source>
        <dbReference type="EMBL" id="OGD09128.1"/>
    </source>
</evidence>
<dbReference type="InterPro" id="IPR000056">
    <property type="entry name" value="Ribul_P_3_epim-like"/>
</dbReference>
<proteinExistence type="predicted"/>
<dbReference type="GO" id="GO:0016857">
    <property type="term" value="F:racemase and epimerase activity, acting on carbohydrates and derivatives"/>
    <property type="evidence" value="ECO:0007669"/>
    <property type="project" value="InterPro"/>
</dbReference>
<dbReference type="PANTHER" id="PTHR11749">
    <property type="entry name" value="RIBULOSE-5-PHOSPHATE-3-EPIMERASE"/>
    <property type="match status" value="1"/>
</dbReference>
<dbReference type="Gene3D" id="3.20.20.70">
    <property type="entry name" value="Aldolase class I"/>
    <property type="match status" value="1"/>
</dbReference>
<gene>
    <name evidence="3" type="ORF">A2397_01520</name>
</gene>
<sequence length="202" mass="22973">MKIIPAILTNSVDVYRQEMETIIKSSSYDQVQVDFIDEQYDNQTISVMSTFPKDYEPLKFDAHLMVDGREMEIRVGEARKLGFERIIAQLESLDDQKLFLEWTQGFKRGLAVDLDTSIEQIDDLVLPELDVVLLMAVEAGFGNQLFDNRVLEKVKYLTGLRKSSGYDFKICVDGGVEKIHLPILEEMGADEVAVGVKRVLSF</sequence>
<evidence type="ECO:0000313" key="4">
    <source>
        <dbReference type="Proteomes" id="UP000176424"/>
    </source>
</evidence>
<evidence type="ECO:0000256" key="1">
    <source>
        <dbReference type="ARBA" id="ARBA00022723"/>
    </source>
</evidence>
<organism evidence="3 4">
    <name type="scientific">Candidatus Amesbacteria bacterium RIFOXYB1_FULL_44_23</name>
    <dbReference type="NCBI Taxonomy" id="1797263"/>
    <lineage>
        <taxon>Bacteria</taxon>
        <taxon>Candidatus Amesiibacteriota</taxon>
    </lineage>
</organism>
<dbReference type="InterPro" id="IPR011060">
    <property type="entry name" value="RibuloseP-bd_barrel"/>
</dbReference>
<dbReference type="InterPro" id="IPR013785">
    <property type="entry name" value="Aldolase_TIM"/>
</dbReference>
<dbReference type="SUPFAM" id="SSF51366">
    <property type="entry name" value="Ribulose-phoshate binding barrel"/>
    <property type="match status" value="1"/>
</dbReference>
<dbReference type="Pfam" id="PF00834">
    <property type="entry name" value="Ribul_P_3_epim"/>
    <property type="match status" value="1"/>
</dbReference>
<dbReference type="STRING" id="1797263.A2397_01520"/>
<dbReference type="AlphaFoldDB" id="A0A1F4ZSM7"/>
<dbReference type="EMBL" id="MEXR01000038">
    <property type="protein sequence ID" value="OGD09128.1"/>
    <property type="molecule type" value="Genomic_DNA"/>
</dbReference>
<keyword evidence="1" id="KW-0479">Metal-binding</keyword>